<evidence type="ECO:0000256" key="3">
    <source>
        <dbReference type="ARBA" id="ARBA00022989"/>
    </source>
</evidence>
<dbReference type="GO" id="GO:0009306">
    <property type="term" value="P:protein secretion"/>
    <property type="evidence" value="ECO:0007669"/>
    <property type="project" value="InterPro"/>
</dbReference>
<gene>
    <name evidence="7" type="ORF">CKO21_15370</name>
</gene>
<dbReference type="GO" id="GO:0005886">
    <property type="term" value="C:plasma membrane"/>
    <property type="evidence" value="ECO:0007669"/>
    <property type="project" value="InterPro"/>
</dbReference>
<comment type="subcellular location">
    <subcellularLocation>
        <location evidence="1">Membrane</location>
        <topology evidence="1">Single-pass membrane protein</topology>
    </subcellularLocation>
</comment>
<dbReference type="PANTHER" id="PTHR36985">
    <property type="entry name" value="TRANSLOCATION AND ASSEMBLY MODULE SUBUNIT TAMB"/>
    <property type="match status" value="1"/>
</dbReference>
<reference evidence="7" key="1">
    <citation type="submission" date="2017-08" db="EMBL/GenBank/DDBJ databases">
        <authorList>
            <person name="Imhoff J.F."/>
            <person name="Rahn T."/>
            <person name="Kuenzel S."/>
            <person name="Neulinger S.C."/>
        </authorList>
    </citation>
    <scope>NUCLEOTIDE SEQUENCE</scope>
    <source>
        <strain evidence="7">DSM 9154</strain>
    </source>
</reference>
<keyword evidence="3" id="KW-1133">Transmembrane helix</keyword>
<accession>A0A934QKW8</accession>
<feature type="compositionally biased region" description="Basic and acidic residues" evidence="5">
    <location>
        <begin position="1213"/>
        <end position="1223"/>
    </location>
</feature>
<keyword evidence="2" id="KW-0812">Transmembrane</keyword>
<evidence type="ECO:0000256" key="1">
    <source>
        <dbReference type="ARBA" id="ARBA00004167"/>
    </source>
</evidence>
<feature type="region of interest" description="Disordered" evidence="5">
    <location>
        <begin position="117"/>
        <end position="138"/>
    </location>
</feature>
<dbReference type="PANTHER" id="PTHR36985:SF1">
    <property type="entry name" value="TRANSLOCATION AND ASSEMBLY MODULE SUBUNIT TAMB"/>
    <property type="match status" value="1"/>
</dbReference>
<dbReference type="Pfam" id="PF11739">
    <property type="entry name" value="YdbH-like"/>
    <property type="match status" value="1"/>
</dbReference>
<evidence type="ECO:0000256" key="5">
    <source>
        <dbReference type="SAM" id="MobiDB-lite"/>
    </source>
</evidence>
<evidence type="ECO:0000256" key="4">
    <source>
        <dbReference type="ARBA" id="ARBA00023136"/>
    </source>
</evidence>
<dbReference type="GO" id="GO:0097347">
    <property type="term" value="C:TAM protein secretion complex"/>
    <property type="evidence" value="ECO:0007669"/>
    <property type="project" value="TreeGrafter"/>
</dbReference>
<dbReference type="EMBL" id="NRRE01000028">
    <property type="protein sequence ID" value="MBK1698627.1"/>
    <property type="molecule type" value="Genomic_DNA"/>
</dbReference>
<organism evidence="7 8">
    <name type="scientific">Rhodovibrio salinarum</name>
    <dbReference type="NCBI Taxonomy" id="1087"/>
    <lineage>
        <taxon>Bacteria</taxon>
        <taxon>Pseudomonadati</taxon>
        <taxon>Pseudomonadota</taxon>
        <taxon>Alphaproteobacteria</taxon>
        <taxon>Rhodospirillales</taxon>
        <taxon>Rhodovibrionaceae</taxon>
        <taxon>Rhodovibrio</taxon>
    </lineage>
</organism>
<evidence type="ECO:0000256" key="2">
    <source>
        <dbReference type="ARBA" id="ARBA00022692"/>
    </source>
</evidence>
<dbReference type="Pfam" id="PF04357">
    <property type="entry name" value="TamB"/>
    <property type="match status" value="1"/>
</dbReference>
<keyword evidence="8" id="KW-1185">Reference proteome</keyword>
<dbReference type="InterPro" id="IPR021730">
    <property type="entry name" value="YdbH"/>
</dbReference>
<proteinExistence type="predicted"/>
<reference evidence="7" key="2">
    <citation type="journal article" date="2020" name="Microorganisms">
        <title>Osmotic Adaptation and Compatible Solute Biosynthesis of Phototrophic Bacteria as Revealed from Genome Analyses.</title>
        <authorList>
            <person name="Imhoff J.F."/>
            <person name="Rahn T."/>
            <person name="Kunzel S."/>
            <person name="Keller A."/>
            <person name="Neulinger S.C."/>
        </authorList>
    </citation>
    <scope>NUCLEOTIDE SEQUENCE</scope>
    <source>
        <strain evidence="7">DSM 9154</strain>
    </source>
</reference>
<keyword evidence="4" id="KW-0472">Membrane</keyword>
<dbReference type="RefSeq" id="WP_027289609.1">
    <property type="nucleotide sequence ID" value="NZ_NRRE01000028.1"/>
</dbReference>
<sequence length="1472" mass="152250">MRLRRPLKIAGWTLVSLLAVLLVAVLALWGAANTERGQAWITATLESALSAPGAPATVSGLQGPLPQNARLGRLVLRDENGAWLTLEDARLSWSPLALLSGRLELQAVTAKRIALDHLPAGGPPEEPQPEASQSDPFEVPSLPVAVRLDRLSVDRLEIGEAVAGTAAAFRVDGQAAAPQGGRLTTNLSVDRLGGPSETLRLDAGYARDTRALALELRLDAPPGGLIAQLADLPDGAGATLALTGDGPINAWRGQLDARVGDAARLQTEIQFDTFNRLALQGEAEAPGYLTGDLARLAGGPVRFDLALARKGDSGLTIERGQVQSSTLTADLAGGLAADGTSLDAAIDLQVTDAAPLNALAAPAEVSGLTARVTAQGPVATPKLHVSAQAESAGVPDAGARDVTVDLRYTPAESLMQGQAEVEVTGAQGRFALDALSHYDGHPVHARMRGLLDLDGMTLHQASVTAALRDLQLSADGSADLATTSGDAAFNLQLATLDQLGPIVPIGLQGAGTLSGHAVFGGDGPLVDGTVTGDLQQFAAGIPILNALLQDRVQLATDLRLAEDGALTLSNLSVDSPNARIQGQLALPGDFASLQGDFTAEVPDAGVLQPALNVPLAGAATLSAHLDGALSDPGVRADLRLSEAVVASQRLGTATVKADVQTLASGPQGRVQLDTTDGPAGAVDAETAFALAGDSLNLSAIRAQVPGLNVQGQQLQVPLAGGALDGQFAVRSDQLRPLLSRVAGLEAAAAADLTVTLGPDGSGGQQVALGGDLRDVALPDDGPSVERVQLDGTVANAFASPNANITVDLLRAAAGPVEMDRLTVTARGTQRDLDVTAEGEGRGQNTLDKPIAISLAGNLAEDGPARVISLGQLRLEVGERTLALARTARLRLQGQEIALQDLALNIGDGRIMLDARRGTDQVELTLDADQVPLSYTALVLAEPQLSGRLNAQAQLSGPPSGPTGAVNLTLEDVGSEGTDLPPLNARVDLRLDEARQLIANGRVTGLGDSPLQLTANLPVDLNLASGFAAGLRQNDEISGRIAWAGEIAPLMPLVPATGHRLTGHADLDFRVAGTLDKPDLSGEAKLEDGRYENLDTGTLLTEMQALIQADDQRVEIARFTAKDGGTGTLDITGGVDMPQPGTPSQVDIKIDAKSAKLARLDFLVADADVDMEVSGSLQDMLVAGTVTVNQAEARIPNNLPPEVADLKVVSEQELRERRAAEQKAAESGQPASDPQKASRTELDIAIDIPGQTFVRGNGLDSEWRGNLVVKGTATAPIVRGQLEAVRGRVSLLNKTFNLENGQVAFSGGREINPRLDIRAVNESEELTAIVRVSGNASNPTFELSSVPELPQEQVLSRLLFGKSPGELGPAESAQLAAAVAELSLGGGGPGVIDRLRNFVGVDVLQLGGDADTGPTVEAGKYVTEDVFVGVEQGANATSSQVKVEVDVTEHIKMESAAGVTGSSSVGVQFHWDY</sequence>
<dbReference type="Proteomes" id="UP000778970">
    <property type="component" value="Unassembled WGS sequence"/>
</dbReference>
<feature type="region of interest" description="Disordered" evidence="5">
    <location>
        <begin position="1213"/>
        <end position="1237"/>
    </location>
</feature>
<dbReference type="InterPro" id="IPR007452">
    <property type="entry name" value="TamB_C"/>
</dbReference>
<comment type="caution">
    <text evidence="7">The sequence shown here is derived from an EMBL/GenBank/DDBJ whole genome shotgun (WGS) entry which is preliminary data.</text>
</comment>
<feature type="domain" description="Translocation and assembly module TamB C-terminal" evidence="6">
    <location>
        <begin position="1117"/>
        <end position="1472"/>
    </location>
</feature>
<evidence type="ECO:0000313" key="7">
    <source>
        <dbReference type="EMBL" id="MBK1698627.1"/>
    </source>
</evidence>
<evidence type="ECO:0000259" key="6">
    <source>
        <dbReference type="Pfam" id="PF04357"/>
    </source>
</evidence>
<name>A0A934QKW8_9PROT</name>
<evidence type="ECO:0000313" key="8">
    <source>
        <dbReference type="Proteomes" id="UP000778970"/>
    </source>
</evidence>
<protein>
    <submittedName>
        <fullName evidence="7">Translocation/assembly module TamB</fullName>
    </submittedName>
</protein>